<sequence>MDGWMDGWIDIKFKLFGVVVEKELQYSVSILCLAFKRSSVTYDELVDRLSLKYEYQPLVAVTACVLGFICWNLELLCHCFQALWNGTQINFVDQELKGSDVSGMGRTGNQSVRVEKVQRSGN</sequence>
<evidence type="ECO:0000313" key="1">
    <source>
        <dbReference type="EMBL" id="GFU45557.1"/>
    </source>
</evidence>
<keyword evidence="2" id="KW-1185">Reference proteome</keyword>
<reference evidence="1" key="1">
    <citation type="submission" date="2020-08" db="EMBL/GenBank/DDBJ databases">
        <title>Multicomponent nature underlies the extraordinary mechanical properties of spider dragline silk.</title>
        <authorList>
            <person name="Kono N."/>
            <person name="Nakamura H."/>
            <person name="Mori M."/>
            <person name="Yoshida Y."/>
            <person name="Ohtoshi R."/>
            <person name="Malay A.D."/>
            <person name="Moran D.A.P."/>
            <person name="Tomita M."/>
            <person name="Numata K."/>
            <person name="Arakawa K."/>
        </authorList>
    </citation>
    <scope>NUCLEOTIDE SEQUENCE</scope>
</reference>
<organism evidence="1 2">
    <name type="scientific">Nephila pilipes</name>
    <name type="common">Giant wood spider</name>
    <name type="synonym">Nephila maculata</name>
    <dbReference type="NCBI Taxonomy" id="299642"/>
    <lineage>
        <taxon>Eukaryota</taxon>
        <taxon>Metazoa</taxon>
        <taxon>Ecdysozoa</taxon>
        <taxon>Arthropoda</taxon>
        <taxon>Chelicerata</taxon>
        <taxon>Arachnida</taxon>
        <taxon>Araneae</taxon>
        <taxon>Araneomorphae</taxon>
        <taxon>Entelegynae</taxon>
        <taxon>Araneoidea</taxon>
        <taxon>Nephilidae</taxon>
        <taxon>Nephila</taxon>
    </lineage>
</organism>
<dbReference type="AlphaFoldDB" id="A0A8X6QU49"/>
<dbReference type="Proteomes" id="UP000887013">
    <property type="component" value="Unassembled WGS sequence"/>
</dbReference>
<comment type="caution">
    <text evidence="1">The sequence shown here is derived from an EMBL/GenBank/DDBJ whole genome shotgun (WGS) entry which is preliminary data.</text>
</comment>
<evidence type="ECO:0000313" key="2">
    <source>
        <dbReference type="Proteomes" id="UP000887013"/>
    </source>
</evidence>
<accession>A0A8X6QU49</accession>
<proteinExistence type="predicted"/>
<protein>
    <submittedName>
        <fullName evidence="1">Uncharacterized protein</fullName>
    </submittedName>
</protein>
<dbReference type="EMBL" id="BMAW01132849">
    <property type="protein sequence ID" value="GFU45557.1"/>
    <property type="molecule type" value="Genomic_DNA"/>
</dbReference>
<name>A0A8X6QU49_NEPPI</name>
<gene>
    <name evidence="1" type="ORF">NPIL_191501</name>
</gene>